<evidence type="ECO:0000313" key="3">
    <source>
        <dbReference type="Proteomes" id="UP000008974"/>
    </source>
</evidence>
<dbReference type="Proteomes" id="UP000008974">
    <property type="component" value="Unassembled WGS sequence"/>
</dbReference>
<reference evidence="2 3" key="1">
    <citation type="journal article" date="2010" name="BMC Genomics">
        <title>Genome analysis and comparative genomics of a Giardia intestinalis assemblage E isolate.</title>
        <authorList>
            <person name="Jerlstrom-Hultqvist J."/>
            <person name="Franzen O."/>
            <person name="Ankarklev J."/>
            <person name="Xu F."/>
            <person name="Nohynkova E."/>
            <person name="Andersson J.O."/>
            <person name="Svard S.G."/>
            <person name="Andersson B."/>
        </authorList>
    </citation>
    <scope>NUCLEOTIDE SEQUENCE [LARGE SCALE GENOMIC DNA]</scope>
    <source>
        <strain evidence="2 3">P15</strain>
    </source>
</reference>
<feature type="compositionally biased region" description="Basic and acidic residues" evidence="1">
    <location>
        <begin position="756"/>
        <end position="768"/>
    </location>
</feature>
<evidence type="ECO:0000256" key="1">
    <source>
        <dbReference type="SAM" id="MobiDB-lite"/>
    </source>
</evidence>
<feature type="region of interest" description="Disordered" evidence="1">
    <location>
        <begin position="748"/>
        <end position="778"/>
    </location>
</feature>
<evidence type="ECO:0000313" key="2">
    <source>
        <dbReference type="EMBL" id="EFO61314.1"/>
    </source>
</evidence>
<feature type="region of interest" description="Disordered" evidence="1">
    <location>
        <begin position="854"/>
        <end position="873"/>
    </location>
</feature>
<organism evidence="2 3">
    <name type="scientific">Giardia intestinalis (strain P15)</name>
    <name type="common">Giardia lamblia</name>
    <dbReference type="NCBI Taxonomy" id="658858"/>
    <lineage>
        <taxon>Eukaryota</taxon>
        <taxon>Metamonada</taxon>
        <taxon>Diplomonadida</taxon>
        <taxon>Hexamitidae</taxon>
        <taxon>Giardiinae</taxon>
        <taxon>Giardia</taxon>
    </lineage>
</organism>
<comment type="caution">
    <text evidence="2">The sequence shown here is derived from an EMBL/GenBank/DDBJ whole genome shotgun (WGS) entry which is preliminary data.</text>
</comment>
<dbReference type="EMBL" id="ACVC01000232">
    <property type="protein sequence ID" value="EFO61314.1"/>
    <property type="molecule type" value="Genomic_DNA"/>
</dbReference>
<gene>
    <name evidence="2" type="ORF">GLP15_1335</name>
</gene>
<name>E1F870_GIAIA</name>
<dbReference type="VEuPathDB" id="GiardiaDB:GLP15_1335"/>
<dbReference type="OrthoDB" id="10261976at2759"/>
<protein>
    <submittedName>
        <fullName evidence="2">Uncharacterized protein</fullName>
    </submittedName>
</protein>
<sequence>MIDSNANSLPSTESTLMQLRLRISNRPAPLPLRSISPLSSSSSSIFLPSSLGAPAVDLQANSLSLSASNTAMSTIYDSKDLRLSQLVGSSLSLSLPQHRESSQKISPETASFLPSADDVGTNTVAVTTSLPSNSTINLSGQQDQQEGILRTVVRTPSPSLRSLSATSSSRNVSKYASSDDENILVISPICAHFACEPRTTPSMHVSFGQIIRRRVCSLYFTCWKMWHVSRKDRISALQSSIEQRLMAEALSSIKLVYTKHVHDKMLLHWIWFRLQQRYIIVCRFKTCKALHEAFLLQKSFVGFRSKALLISTLNTQASLHYQKIVMRRYFCHGLIFIYRELVTIYAQAALHHCSLLRKLSFRSMRYKVRHLSACENSCVSLWSTYLVTTSFYSILKIHIAIRKLVYRRSLTLIHKALDCWQYAFFKRLRVYASYDVVSSAVTTRSLFLAFTIWHEQMKISITFHRWRKLYTARLLIRKYSGTSRFNCLTGDETGYNCTYKGIHPRVETIFKGVFEHLRDRARLLLIKEKLVVLMFKRRVFEKIVLVYCKREASVNQKSQEDTCNYKLDKLDVESVLKDSSLCTDTPTLLLLDAHRYVTKSKQETALEFGVQVFPADSYAQLRRPSFQMEGSCEELHRMCKENTANRRDSSTQVEPSHTYVSIQTLNTALTHSPTTVQQIINKYRSQSIDDHQITAKPATKNAPIQSEESDEACCITTIVSPLIRSPQRSHSPKQLPILRQVHRLQPSQKLQTQFIPERRSTTGKRNNEGDAGSSSVEEISSVVYENQVTLEVVSPRYPDDVSVYSETASPFHFAREQSTRPVTIDFSEQLPLTQVPDTPSDFNKECEGILIEGPEGPLSPSAHPPVPRSPEDPGSDVFAGMQIISFSTGQLNESVIVLPVERQDNTTVSLSVEQQDSRLAVSHPLPSVGVRSYEMLDARYHLVSSFTEAMKKYIDTTLPTYSSD</sequence>
<proteinExistence type="predicted"/>
<dbReference type="AlphaFoldDB" id="E1F870"/>
<dbReference type="OMA" id="DARYHLV"/>
<accession>E1F870</accession>